<feature type="transmembrane region" description="Helical" evidence="2">
    <location>
        <begin position="166"/>
        <end position="192"/>
    </location>
</feature>
<evidence type="ECO:0000256" key="1">
    <source>
        <dbReference type="SAM" id="MobiDB-lite"/>
    </source>
</evidence>
<accession>A0A6G1JGL4</accession>
<keyword evidence="2" id="KW-0812">Transmembrane</keyword>
<feature type="compositionally biased region" description="Basic residues" evidence="1">
    <location>
        <begin position="197"/>
        <end position="206"/>
    </location>
</feature>
<feature type="region of interest" description="Disordered" evidence="1">
    <location>
        <begin position="124"/>
        <end position="143"/>
    </location>
</feature>
<dbReference type="Proteomes" id="UP000799291">
    <property type="component" value="Unassembled WGS sequence"/>
</dbReference>
<feature type="compositionally biased region" description="Basic and acidic residues" evidence="1">
    <location>
        <begin position="389"/>
        <end position="398"/>
    </location>
</feature>
<proteinExistence type="predicted"/>
<evidence type="ECO:0000256" key="2">
    <source>
        <dbReference type="SAM" id="Phobius"/>
    </source>
</evidence>
<sequence length="475" mass="51261">MLGGQSSHQKKTAMMLSSSLFLLCSSSIVLAGVAPVQPVITPAPTIENVDLRQRQDSMDLASLAEVLLTGVPKSVLALALTNVPAVSRLLWSEFLDDNTPSWFTALPTDVQAYLSGEFGPTTAASNSASATSSPTTSSSAASSTSPAASAAAVSDTSDTHSGGLPLWAKILIGVLVPLFVLGLIALLVLCCLRRRRRQRRSHRPRSRTPTPAFISTTHRNGPANPPGEQNAPLRGGGYLSRGAEADYEYSGSSHHLSSSSEEYRTPIGGPSYDNIPPPTATNTQNLRRSSRHSSRHSSSSLHSVPEMPEPMHNHHQGSLPIPLPPRSPHRSRDFSQETAFGGGHLPKHNSISPVQPSYRINDKYGAQPSPYYNQGIYAGGHNPYPNLHHASDEGRHSYDNPFSDPSSPHHSGYAHNSAGSGVPGRDPELFLNNHAAQQDHESNWPLPASGEDSHRARGRSKSYDRYYEKEQVYEM</sequence>
<feature type="signal peptide" evidence="3">
    <location>
        <begin position="1"/>
        <end position="31"/>
    </location>
</feature>
<protein>
    <submittedName>
        <fullName evidence="4">Uncharacterized protein</fullName>
    </submittedName>
</protein>
<feature type="chain" id="PRO_5026174997" evidence="3">
    <location>
        <begin position="32"/>
        <end position="475"/>
    </location>
</feature>
<evidence type="ECO:0000313" key="4">
    <source>
        <dbReference type="EMBL" id="KAF2689283.1"/>
    </source>
</evidence>
<dbReference type="AlphaFoldDB" id="A0A6G1JGL4"/>
<reference evidence="4" key="1">
    <citation type="journal article" date="2020" name="Stud. Mycol.">
        <title>101 Dothideomycetes genomes: a test case for predicting lifestyles and emergence of pathogens.</title>
        <authorList>
            <person name="Haridas S."/>
            <person name="Albert R."/>
            <person name="Binder M."/>
            <person name="Bloem J."/>
            <person name="Labutti K."/>
            <person name="Salamov A."/>
            <person name="Andreopoulos B."/>
            <person name="Baker S."/>
            <person name="Barry K."/>
            <person name="Bills G."/>
            <person name="Bluhm B."/>
            <person name="Cannon C."/>
            <person name="Castanera R."/>
            <person name="Culley D."/>
            <person name="Daum C."/>
            <person name="Ezra D."/>
            <person name="Gonzalez J."/>
            <person name="Henrissat B."/>
            <person name="Kuo A."/>
            <person name="Liang C."/>
            <person name="Lipzen A."/>
            <person name="Lutzoni F."/>
            <person name="Magnuson J."/>
            <person name="Mondo S."/>
            <person name="Nolan M."/>
            <person name="Ohm R."/>
            <person name="Pangilinan J."/>
            <person name="Park H.-J."/>
            <person name="Ramirez L."/>
            <person name="Alfaro M."/>
            <person name="Sun H."/>
            <person name="Tritt A."/>
            <person name="Yoshinaga Y."/>
            <person name="Zwiers L.-H."/>
            <person name="Turgeon B."/>
            <person name="Goodwin S."/>
            <person name="Spatafora J."/>
            <person name="Crous P."/>
            <person name="Grigoriev I."/>
        </authorList>
    </citation>
    <scope>NUCLEOTIDE SEQUENCE</scope>
    <source>
        <strain evidence="4">CBS 122367</strain>
    </source>
</reference>
<evidence type="ECO:0000313" key="5">
    <source>
        <dbReference type="Proteomes" id="UP000799291"/>
    </source>
</evidence>
<keyword evidence="2" id="KW-1133">Transmembrane helix</keyword>
<feature type="compositionally biased region" description="Basic and acidic residues" evidence="1">
    <location>
        <begin position="451"/>
        <end position="475"/>
    </location>
</feature>
<dbReference type="OrthoDB" id="5419608at2759"/>
<feature type="compositionally biased region" description="Low complexity" evidence="1">
    <location>
        <begin position="248"/>
        <end position="260"/>
    </location>
</feature>
<organism evidence="4 5">
    <name type="scientific">Lentithecium fluviatile CBS 122367</name>
    <dbReference type="NCBI Taxonomy" id="1168545"/>
    <lineage>
        <taxon>Eukaryota</taxon>
        <taxon>Fungi</taxon>
        <taxon>Dikarya</taxon>
        <taxon>Ascomycota</taxon>
        <taxon>Pezizomycotina</taxon>
        <taxon>Dothideomycetes</taxon>
        <taxon>Pleosporomycetidae</taxon>
        <taxon>Pleosporales</taxon>
        <taxon>Massarineae</taxon>
        <taxon>Lentitheciaceae</taxon>
        <taxon>Lentithecium</taxon>
    </lineage>
</organism>
<dbReference type="EMBL" id="MU005572">
    <property type="protein sequence ID" value="KAF2689283.1"/>
    <property type="molecule type" value="Genomic_DNA"/>
</dbReference>
<gene>
    <name evidence="4" type="ORF">K458DRAFT_484052</name>
</gene>
<name>A0A6G1JGL4_9PLEO</name>
<keyword evidence="3" id="KW-0732">Signal</keyword>
<evidence type="ECO:0000256" key="3">
    <source>
        <dbReference type="SAM" id="SignalP"/>
    </source>
</evidence>
<feature type="region of interest" description="Disordered" evidence="1">
    <location>
        <begin position="383"/>
        <end position="475"/>
    </location>
</feature>
<keyword evidence="5" id="KW-1185">Reference proteome</keyword>
<feature type="region of interest" description="Disordered" evidence="1">
    <location>
        <begin position="197"/>
        <end position="366"/>
    </location>
</feature>
<keyword evidence="2" id="KW-0472">Membrane</keyword>